<keyword evidence="4" id="KW-0812">Transmembrane</keyword>
<dbReference type="GO" id="GO:0009279">
    <property type="term" value="C:cell outer membrane"/>
    <property type="evidence" value="ECO:0007669"/>
    <property type="project" value="UniProtKB-SubCell"/>
</dbReference>
<comment type="subcellular location">
    <subcellularLocation>
        <location evidence="1">Cell outer membrane</location>
        <topology evidence="1">Multi-pass membrane protein</topology>
    </subcellularLocation>
</comment>
<keyword evidence="5" id="KW-0472">Membrane</keyword>
<evidence type="ECO:0000256" key="4">
    <source>
        <dbReference type="ARBA" id="ARBA00022692"/>
    </source>
</evidence>
<reference evidence="9 10" key="1">
    <citation type="submission" date="2019-08" db="EMBL/GenBank/DDBJ databases">
        <title>Complete genome sequence of Terriglobus albidus strain ORNL.</title>
        <authorList>
            <person name="Podar M."/>
        </authorList>
    </citation>
    <scope>NUCLEOTIDE SEQUENCE [LARGE SCALE GENOMIC DNA]</scope>
    <source>
        <strain evidence="9 10">ORNL</strain>
    </source>
</reference>
<evidence type="ECO:0000256" key="6">
    <source>
        <dbReference type="ARBA" id="ARBA00023237"/>
    </source>
</evidence>
<dbReference type="Gene3D" id="2.40.170.20">
    <property type="entry name" value="TonB-dependent receptor, beta-barrel domain"/>
    <property type="match status" value="1"/>
</dbReference>
<dbReference type="Pfam" id="PF25183">
    <property type="entry name" value="OMP_b-brl_4"/>
    <property type="match status" value="1"/>
</dbReference>
<proteinExistence type="predicted"/>
<dbReference type="InterPro" id="IPR039426">
    <property type="entry name" value="TonB-dep_rcpt-like"/>
</dbReference>
<evidence type="ECO:0000256" key="3">
    <source>
        <dbReference type="ARBA" id="ARBA00022452"/>
    </source>
</evidence>
<dbReference type="Proteomes" id="UP000321820">
    <property type="component" value="Chromosome"/>
</dbReference>
<dbReference type="InterPro" id="IPR057601">
    <property type="entry name" value="Oar-like_b-barrel"/>
</dbReference>
<dbReference type="Pfam" id="PF13620">
    <property type="entry name" value="CarboxypepD_reg"/>
    <property type="match status" value="1"/>
</dbReference>
<dbReference type="EMBL" id="CP042806">
    <property type="protein sequence ID" value="QEE30245.1"/>
    <property type="molecule type" value="Genomic_DNA"/>
</dbReference>
<protein>
    <submittedName>
        <fullName evidence="9">TonB-dependent receptor</fullName>
    </submittedName>
</protein>
<dbReference type="SUPFAM" id="SSF49464">
    <property type="entry name" value="Carboxypeptidase regulatory domain-like"/>
    <property type="match status" value="1"/>
</dbReference>
<dbReference type="InterPro" id="IPR036942">
    <property type="entry name" value="Beta-barrel_TonB_sf"/>
</dbReference>
<evidence type="ECO:0000259" key="8">
    <source>
        <dbReference type="Pfam" id="PF25183"/>
    </source>
</evidence>
<evidence type="ECO:0000256" key="5">
    <source>
        <dbReference type="ARBA" id="ARBA00023136"/>
    </source>
</evidence>
<feature type="domain" description="TonB-dependent transporter Oar-like beta-barrel" evidence="8">
    <location>
        <begin position="261"/>
        <end position="1146"/>
    </location>
</feature>
<evidence type="ECO:0000313" key="10">
    <source>
        <dbReference type="Proteomes" id="UP000321820"/>
    </source>
</evidence>
<dbReference type="PANTHER" id="PTHR30069">
    <property type="entry name" value="TONB-DEPENDENT OUTER MEMBRANE RECEPTOR"/>
    <property type="match status" value="1"/>
</dbReference>
<keyword evidence="6" id="KW-0998">Cell outer membrane</keyword>
<evidence type="ECO:0000313" key="9">
    <source>
        <dbReference type="EMBL" id="QEE30245.1"/>
    </source>
</evidence>
<gene>
    <name evidence="9" type="ORF">FTW19_21040</name>
</gene>
<keyword evidence="10" id="KW-1185">Reference proteome</keyword>
<sequence length="1154" mass="124732">MKQRVHFLEVGHLWVLRTLKLAAVVILFLFGAGSMHAQLTTADILGTVTEPTGAVVANARVELRNTATNVTRVVTTDESGNYTFPLLQPGHYSIKVTVQGFKAFNTPDLAVEAGDRARNDAHLQLGDVNETVSIEAQTPLLQSESATVSSTVTAQSVQDLPLNGRNYVQLIQIVPGANEGPGNGLTSGGRPDDRRQSSSFSVNGQDDTLNNFIIDGFDNNERIIGTSGVRPNVEGIQEISVQTNSYAPEAGRTAGGVVNIVTRSGSNQFHGSAYEYFRNDIFDARQVLQTSGSKPELRQNQFGGSIGGPIWRDRTFFFGDYEGFRQVTGVTYQSTVPTIDEYNNINSIGGGSPQALVAAGNGTSGLPINPIALNYLKLFPAPTNSSLTNNYVISPSKTQYSQVFDVRIDHRFNAGNLFYGRYTYNHVDSTIPPALGVVNGLEISGGRYIFAGPAKNGAQQYAFDYTHIFTQNLLIDLKAGFTRINNLSLPLNYGKNADTTVGFGSNMNFTQNANVLTPISFGPFSDIGDGAYVPLQDIDNTFQYAANVNWNKGNHNIKFGASFIRRQARNLQSAFPAGQYGFGLNTDNCVPGTGYNTATGACNATASAKQRQDNNLASSLVGAFSSSSRNYNLNTPDYRTYEPNFFVQDSWKLTPKLTLLYGVRYDVFTPFTEAHGSISNFDFNQALTLNSSNIGQALKVANQNGVDGHAGISTDYSNLAPRVGFSWSLAPQTVLRGGYGLSFFPGNYTSNADLKNAPFVSVYSPNCISSVAFQIQTTRNGAPASASNPDCATISGANTSFSQGLPLPQPQTISSTGLSFVAESPNFRSAMIQQFNLQIQQQFSSNVLTIGYVGNVAQHLPQTINDINVPRPGNSVSGGASSARPLSGVLPNLAGVNWLVSEGISNYSALQTSFQRRFVKGLAFDANYTWAKGLSDVTGFSQEGAQGAYNADPTRIRQIDYGIAENNIQNRFALSLNYQFAAGHTFGNSLERFTFGGWQMNTITIWQTGKPFSILNDSAAGGYGNRATPINNGGGDRPNQVGDDHAVERSFQHWFNTAAFAPQTLGTIGTSQRNALSGPNFRHVDLSLFKDFFLTERAKLQFRAEAFNISNTPSWIIGQGSGNVKMGNSAFGTVTATDSNYTPRLYQFALKLNF</sequence>
<dbReference type="InterPro" id="IPR008969">
    <property type="entry name" value="CarboxyPept-like_regulatory"/>
</dbReference>
<keyword evidence="9" id="KW-0675">Receptor</keyword>
<dbReference type="Gene3D" id="2.60.40.1120">
    <property type="entry name" value="Carboxypeptidase-like, regulatory domain"/>
    <property type="match status" value="1"/>
</dbReference>
<dbReference type="KEGG" id="talb:FTW19_21040"/>
<feature type="region of interest" description="Disordered" evidence="7">
    <location>
        <begin position="178"/>
        <end position="204"/>
    </location>
</feature>
<dbReference type="AlphaFoldDB" id="A0A5B9EGH5"/>
<dbReference type="SUPFAM" id="SSF56935">
    <property type="entry name" value="Porins"/>
    <property type="match status" value="1"/>
</dbReference>
<dbReference type="OrthoDB" id="97893at2"/>
<dbReference type="PANTHER" id="PTHR30069:SF46">
    <property type="entry name" value="OAR PROTEIN"/>
    <property type="match status" value="1"/>
</dbReference>
<accession>A0A5B9EGH5</accession>
<evidence type="ECO:0000256" key="1">
    <source>
        <dbReference type="ARBA" id="ARBA00004571"/>
    </source>
</evidence>
<evidence type="ECO:0000256" key="2">
    <source>
        <dbReference type="ARBA" id="ARBA00022448"/>
    </source>
</evidence>
<dbReference type="GO" id="GO:0015344">
    <property type="term" value="F:siderophore uptake transmembrane transporter activity"/>
    <property type="evidence" value="ECO:0007669"/>
    <property type="project" value="TreeGrafter"/>
</dbReference>
<dbReference type="RefSeq" id="WP_147649514.1">
    <property type="nucleotide sequence ID" value="NZ_CP042806.1"/>
</dbReference>
<evidence type="ECO:0000256" key="7">
    <source>
        <dbReference type="SAM" id="MobiDB-lite"/>
    </source>
</evidence>
<name>A0A5B9EGH5_9BACT</name>
<keyword evidence="2" id="KW-0813">Transport</keyword>
<organism evidence="9 10">
    <name type="scientific">Terriglobus albidus</name>
    <dbReference type="NCBI Taxonomy" id="1592106"/>
    <lineage>
        <taxon>Bacteria</taxon>
        <taxon>Pseudomonadati</taxon>
        <taxon>Acidobacteriota</taxon>
        <taxon>Terriglobia</taxon>
        <taxon>Terriglobales</taxon>
        <taxon>Acidobacteriaceae</taxon>
        <taxon>Terriglobus</taxon>
    </lineage>
</organism>
<dbReference type="GO" id="GO:0044718">
    <property type="term" value="P:siderophore transmembrane transport"/>
    <property type="evidence" value="ECO:0007669"/>
    <property type="project" value="TreeGrafter"/>
</dbReference>
<keyword evidence="3" id="KW-1134">Transmembrane beta strand</keyword>